<protein>
    <submittedName>
        <fullName evidence="1">Uncharacterized protein</fullName>
    </submittedName>
</protein>
<sequence length="82" mass="9006">MMDGFATKPVVVVMVEELFGLRSARTVMRMLYDPKAAMHRDAGISVELERVGAECYSLSSESRQAARSEMAATGFVCPPYLS</sequence>
<gene>
    <name evidence="1" type="ORF">C4D60_Mb04t10330</name>
</gene>
<evidence type="ECO:0000313" key="1">
    <source>
        <dbReference type="EMBL" id="THU72270.1"/>
    </source>
</evidence>
<proteinExistence type="predicted"/>
<dbReference type="Proteomes" id="UP000317650">
    <property type="component" value="Chromosome 4"/>
</dbReference>
<reference evidence="1 2" key="1">
    <citation type="journal article" date="2019" name="Nat. Plants">
        <title>Genome sequencing of Musa balbisiana reveals subgenome evolution and function divergence in polyploid bananas.</title>
        <authorList>
            <person name="Yao X."/>
        </authorList>
    </citation>
    <scope>NUCLEOTIDE SEQUENCE [LARGE SCALE GENOMIC DNA]</scope>
    <source>
        <strain evidence="2">cv. DH-PKW</strain>
        <tissue evidence="1">Leaves</tissue>
    </source>
</reference>
<comment type="caution">
    <text evidence="1">The sequence shown here is derived from an EMBL/GenBank/DDBJ whole genome shotgun (WGS) entry which is preliminary data.</text>
</comment>
<dbReference type="AlphaFoldDB" id="A0A4S8KB02"/>
<accession>A0A4S8KB02</accession>
<organism evidence="1 2">
    <name type="scientific">Musa balbisiana</name>
    <name type="common">Banana</name>
    <dbReference type="NCBI Taxonomy" id="52838"/>
    <lineage>
        <taxon>Eukaryota</taxon>
        <taxon>Viridiplantae</taxon>
        <taxon>Streptophyta</taxon>
        <taxon>Embryophyta</taxon>
        <taxon>Tracheophyta</taxon>
        <taxon>Spermatophyta</taxon>
        <taxon>Magnoliopsida</taxon>
        <taxon>Liliopsida</taxon>
        <taxon>Zingiberales</taxon>
        <taxon>Musaceae</taxon>
        <taxon>Musa</taxon>
    </lineage>
</organism>
<dbReference type="EMBL" id="PYDT01000001">
    <property type="protein sequence ID" value="THU72270.1"/>
    <property type="molecule type" value="Genomic_DNA"/>
</dbReference>
<name>A0A4S8KB02_MUSBA</name>
<keyword evidence="2" id="KW-1185">Reference proteome</keyword>
<evidence type="ECO:0000313" key="2">
    <source>
        <dbReference type="Proteomes" id="UP000317650"/>
    </source>
</evidence>